<dbReference type="InterPro" id="IPR013762">
    <property type="entry name" value="Integrase-like_cat_sf"/>
</dbReference>
<dbReference type="Pfam" id="PF13356">
    <property type="entry name" value="Arm-DNA-bind_3"/>
    <property type="match status" value="1"/>
</dbReference>
<keyword evidence="4" id="KW-0233">DNA recombination</keyword>
<dbReference type="Gene3D" id="1.10.150.130">
    <property type="match status" value="1"/>
</dbReference>
<evidence type="ECO:0000256" key="4">
    <source>
        <dbReference type="ARBA" id="ARBA00023172"/>
    </source>
</evidence>
<feature type="domain" description="Tyr recombinase" evidence="6">
    <location>
        <begin position="220"/>
        <end position="396"/>
    </location>
</feature>
<dbReference type="SUPFAM" id="SSF56349">
    <property type="entry name" value="DNA breaking-rejoining enzymes"/>
    <property type="match status" value="1"/>
</dbReference>
<dbReference type="OrthoDB" id="6388170at2"/>
<dbReference type="Gene3D" id="3.30.160.390">
    <property type="entry name" value="Integrase, DNA-binding domain"/>
    <property type="match status" value="1"/>
</dbReference>
<dbReference type="AlphaFoldDB" id="A0A1N7QB31"/>
<protein>
    <submittedName>
        <fullName evidence="7">Site-specific recombinase XerD</fullName>
    </submittedName>
</protein>
<dbReference type="GO" id="GO:0006310">
    <property type="term" value="P:DNA recombination"/>
    <property type="evidence" value="ECO:0007669"/>
    <property type="project" value="UniProtKB-KW"/>
</dbReference>
<keyword evidence="3" id="KW-0238">DNA-binding</keyword>
<proteinExistence type="inferred from homology"/>
<feature type="compositionally biased region" description="Basic residues" evidence="5">
    <location>
        <begin position="162"/>
        <end position="176"/>
    </location>
</feature>
<dbReference type="CDD" id="cd00796">
    <property type="entry name" value="INT_Rci_Hp1_C"/>
    <property type="match status" value="1"/>
</dbReference>
<dbReference type="InterPro" id="IPR050808">
    <property type="entry name" value="Phage_Integrase"/>
</dbReference>
<dbReference type="Proteomes" id="UP000186221">
    <property type="component" value="Unassembled WGS sequence"/>
</dbReference>
<keyword evidence="2" id="KW-0229">DNA integration</keyword>
<reference evidence="8" key="1">
    <citation type="submission" date="2017-01" db="EMBL/GenBank/DDBJ databases">
        <authorList>
            <person name="Varghese N."/>
            <person name="Submissions S."/>
        </authorList>
    </citation>
    <scope>NUCLEOTIDE SEQUENCE [LARGE SCALE GENOMIC DNA]</scope>
    <source>
        <strain evidence="8">DSM 19945</strain>
    </source>
</reference>
<dbReference type="Pfam" id="PF00589">
    <property type="entry name" value="Phage_integrase"/>
    <property type="match status" value="1"/>
</dbReference>
<evidence type="ECO:0000256" key="2">
    <source>
        <dbReference type="ARBA" id="ARBA00022908"/>
    </source>
</evidence>
<organism evidence="7 8">
    <name type="scientific">Rhodobacter aestuarii</name>
    <dbReference type="NCBI Taxonomy" id="453582"/>
    <lineage>
        <taxon>Bacteria</taxon>
        <taxon>Pseudomonadati</taxon>
        <taxon>Pseudomonadota</taxon>
        <taxon>Alphaproteobacteria</taxon>
        <taxon>Rhodobacterales</taxon>
        <taxon>Rhodobacter group</taxon>
        <taxon>Rhodobacter</taxon>
    </lineage>
</organism>
<dbReference type="GO" id="GO:0015074">
    <property type="term" value="P:DNA integration"/>
    <property type="evidence" value="ECO:0007669"/>
    <property type="project" value="UniProtKB-KW"/>
</dbReference>
<name>A0A1N7QB31_9RHOB</name>
<dbReference type="PANTHER" id="PTHR30629:SF2">
    <property type="entry name" value="PROPHAGE INTEGRASE INTS-RELATED"/>
    <property type="match status" value="1"/>
</dbReference>
<comment type="similarity">
    <text evidence="1">Belongs to the 'phage' integrase family.</text>
</comment>
<dbReference type="RefSeq" id="WP_076486304.1">
    <property type="nucleotide sequence ID" value="NZ_FTOG01000015.1"/>
</dbReference>
<keyword evidence="8" id="KW-1185">Reference proteome</keyword>
<dbReference type="EMBL" id="FTOG01000015">
    <property type="protein sequence ID" value="SIT20065.1"/>
    <property type="molecule type" value="Genomic_DNA"/>
</dbReference>
<dbReference type="InterPro" id="IPR011010">
    <property type="entry name" value="DNA_brk_join_enz"/>
</dbReference>
<feature type="region of interest" description="Disordered" evidence="5">
    <location>
        <begin position="158"/>
        <end position="184"/>
    </location>
</feature>
<dbReference type="InterPro" id="IPR025166">
    <property type="entry name" value="Integrase_DNA_bind_dom"/>
</dbReference>
<evidence type="ECO:0000313" key="7">
    <source>
        <dbReference type="EMBL" id="SIT20065.1"/>
    </source>
</evidence>
<dbReference type="InterPro" id="IPR038488">
    <property type="entry name" value="Integrase_DNA-bd_sf"/>
</dbReference>
<gene>
    <name evidence="7" type="ORF">SAMN05421580_11517</name>
</gene>
<evidence type="ECO:0000256" key="1">
    <source>
        <dbReference type="ARBA" id="ARBA00008857"/>
    </source>
</evidence>
<dbReference type="STRING" id="453582.SAMN05421580_11517"/>
<sequence length="421" mass="48125">MPERIKLTEKVLREAEPAPGRDYQIFDTDLRGFAVCIYRGGGRAFTIDYRHAGRQRRMTFARWPEWSVAAARERAKELRREIDAGGDPLGQREAKRQAPRIADLIERYCAEHLPKLSAHNAADQRSSLMKLVAPFWARKLVTEITPSDVDKLLAQIAEGRARPHKEKPNNRARKLQGPKPTPVRANRVGEMLRKMFTLAVQWGWREDNPAQRFYRRTETPRERFLSKDEIASLAAALDAAEDRRAADIIRMCMLTGARLGEVRQARFEQFNLEHLSWSKPPTMTKQRRAHRVPISDETAAIVRQRLLLVPKGSPWLFPGDTPGQPVQELRRFWARVQKQCGLEDVRIHDLRHTFASLLVSGGASLEMIGKLLGHSQMQTTLRYAHLMDSPLRAGVDAVANAFRPKPQLVHDRNDRGDRKTA</sequence>
<dbReference type="GO" id="GO:0003677">
    <property type="term" value="F:DNA binding"/>
    <property type="evidence" value="ECO:0007669"/>
    <property type="project" value="UniProtKB-KW"/>
</dbReference>
<dbReference type="PROSITE" id="PS51898">
    <property type="entry name" value="TYR_RECOMBINASE"/>
    <property type="match status" value="1"/>
</dbReference>
<accession>A0A1N7QB31</accession>
<evidence type="ECO:0000313" key="8">
    <source>
        <dbReference type="Proteomes" id="UP000186221"/>
    </source>
</evidence>
<evidence type="ECO:0000259" key="6">
    <source>
        <dbReference type="PROSITE" id="PS51898"/>
    </source>
</evidence>
<evidence type="ECO:0000256" key="5">
    <source>
        <dbReference type="SAM" id="MobiDB-lite"/>
    </source>
</evidence>
<dbReference type="InterPro" id="IPR010998">
    <property type="entry name" value="Integrase_recombinase_N"/>
</dbReference>
<dbReference type="PANTHER" id="PTHR30629">
    <property type="entry name" value="PROPHAGE INTEGRASE"/>
    <property type="match status" value="1"/>
</dbReference>
<dbReference type="Gene3D" id="1.10.443.10">
    <property type="entry name" value="Intergrase catalytic core"/>
    <property type="match status" value="1"/>
</dbReference>
<evidence type="ECO:0000256" key="3">
    <source>
        <dbReference type="ARBA" id="ARBA00023125"/>
    </source>
</evidence>
<dbReference type="InterPro" id="IPR002104">
    <property type="entry name" value="Integrase_catalytic"/>
</dbReference>